<keyword evidence="4" id="KW-0472">Membrane</keyword>
<comment type="similarity">
    <text evidence="1">Belongs to the EcnA/EcnB lipoprotein family.</text>
</comment>
<dbReference type="RefSeq" id="WP_169247917.1">
    <property type="nucleotide sequence ID" value="NZ_SPMZ01000015.1"/>
</dbReference>
<proteinExistence type="inferred from homology"/>
<dbReference type="Pfam" id="PF08085">
    <property type="entry name" value="Entericidin"/>
    <property type="match status" value="1"/>
</dbReference>
<feature type="chain" id="PRO_5046364567" evidence="7">
    <location>
        <begin position="22"/>
        <end position="54"/>
    </location>
</feature>
<protein>
    <submittedName>
        <fullName evidence="8">Entericidin A/B family lipoprotein</fullName>
    </submittedName>
</protein>
<evidence type="ECO:0000256" key="4">
    <source>
        <dbReference type="ARBA" id="ARBA00023136"/>
    </source>
</evidence>
<evidence type="ECO:0000256" key="5">
    <source>
        <dbReference type="ARBA" id="ARBA00023139"/>
    </source>
</evidence>
<evidence type="ECO:0000256" key="2">
    <source>
        <dbReference type="ARBA" id="ARBA00022475"/>
    </source>
</evidence>
<keyword evidence="2" id="KW-1003">Cell membrane</keyword>
<gene>
    <name evidence="8" type="ORF">E4P82_05245</name>
</gene>
<dbReference type="Proteomes" id="UP000760480">
    <property type="component" value="Unassembled WGS sequence"/>
</dbReference>
<accession>A0ABX1TIY5</accession>
<keyword evidence="9" id="KW-1185">Reference proteome</keyword>
<organism evidence="8 9">
    <name type="scientific">Candidatus Competibacter phosphatis</name>
    <dbReference type="NCBI Taxonomy" id="221280"/>
    <lineage>
        <taxon>Bacteria</taxon>
        <taxon>Pseudomonadati</taxon>
        <taxon>Pseudomonadota</taxon>
        <taxon>Gammaproteobacteria</taxon>
        <taxon>Candidatus Competibacteraceae</taxon>
        <taxon>Candidatus Competibacter</taxon>
    </lineage>
</organism>
<keyword evidence="6 8" id="KW-0449">Lipoprotein</keyword>
<name>A0ABX1TIY5_9GAMM</name>
<sequence length="54" mass="5708">MKHKPTSLILWLFAASLCLTGAGLSGCNTVKGAGQDLKSAGQAIERKAEQKKSY</sequence>
<evidence type="ECO:0000313" key="8">
    <source>
        <dbReference type="EMBL" id="NMQ18662.1"/>
    </source>
</evidence>
<feature type="signal peptide" evidence="7">
    <location>
        <begin position="1"/>
        <end position="21"/>
    </location>
</feature>
<dbReference type="PROSITE" id="PS51257">
    <property type="entry name" value="PROKAR_LIPOPROTEIN"/>
    <property type="match status" value="1"/>
</dbReference>
<evidence type="ECO:0000313" key="9">
    <source>
        <dbReference type="Proteomes" id="UP000760480"/>
    </source>
</evidence>
<evidence type="ECO:0000256" key="1">
    <source>
        <dbReference type="ARBA" id="ARBA00010296"/>
    </source>
</evidence>
<evidence type="ECO:0000256" key="6">
    <source>
        <dbReference type="ARBA" id="ARBA00023288"/>
    </source>
</evidence>
<comment type="caution">
    <text evidence="8">The sequence shown here is derived from an EMBL/GenBank/DDBJ whole genome shotgun (WGS) entry which is preliminary data.</text>
</comment>
<dbReference type="EMBL" id="SPMZ01000015">
    <property type="protein sequence ID" value="NMQ18662.1"/>
    <property type="molecule type" value="Genomic_DNA"/>
</dbReference>
<keyword evidence="3 7" id="KW-0732">Signal</keyword>
<evidence type="ECO:0000256" key="3">
    <source>
        <dbReference type="ARBA" id="ARBA00022729"/>
    </source>
</evidence>
<dbReference type="InterPro" id="IPR012556">
    <property type="entry name" value="Entericidin"/>
</dbReference>
<reference evidence="8 9" key="1">
    <citation type="submission" date="2019-03" db="EMBL/GenBank/DDBJ databases">
        <title>Metabolic reconstructions from genomes of highly enriched 'Candidatus Accumulibacter' and 'Candidatus Competibacter' bioreactor populations.</title>
        <authorList>
            <person name="Annavajhala M.K."/>
            <person name="Welles L."/>
            <person name="Abbas B."/>
            <person name="Sorokin D."/>
            <person name="Park H."/>
            <person name="Van Loosdrecht M."/>
            <person name="Chandran K."/>
        </authorList>
    </citation>
    <scope>NUCLEOTIDE SEQUENCE [LARGE SCALE GENOMIC DNA]</scope>
    <source>
        <strain evidence="8 9">SBR_G</strain>
    </source>
</reference>
<keyword evidence="5" id="KW-0564">Palmitate</keyword>
<evidence type="ECO:0000256" key="7">
    <source>
        <dbReference type="SAM" id="SignalP"/>
    </source>
</evidence>